<name>A0A0K2SPD9_LIMPI</name>
<dbReference type="InterPro" id="IPR005672">
    <property type="entry name" value="Phosphate_PstA"/>
</dbReference>
<dbReference type="CDD" id="cd06261">
    <property type="entry name" value="TM_PBP2"/>
    <property type="match status" value="1"/>
</dbReference>
<dbReference type="GO" id="GO:0035435">
    <property type="term" value="P:phosphate ion transmembrane transport"/>
    <property type="evidence" value="ECO:0007669"/>
    <property type="project" value="InterPro"/>
</dbReference>
<sequence length="280" mass="30011">MERSVRRRRWQDRVMQALMVLSVLVVVTPLFSLLIYVGQSGIRGLSLDFFTHLPKPVGVPGGGMANAIVGSTILVALASVVGVPVGVMGGIFLARSHGRLADAVRFVAQVLNGVPSIVVGLAVYGLLVLPMKTYSAWAGGIALGMLMIPLVTLNTEEMVRLVPRDLNEAALALGIPAWLATLRVVVRTALPGILTGIMLAVARVAGETAPLLFTALNNAFWHQGLSNPIASLPVTIYTYAVSPYEEWHQQAWTGALVLVGMVLGTNILSRILGRSRYDRR</sequence>
<reference evidence="12" key="1">
    <citation type="submission" date="2015-07" db="EMBL/GenBank/DDBJ databases">
        <title>Complete genome sequence and phylogenetic analysis of Limnochorda pilosa.</title>
        <authorList>
            <person name="Watanabe M."/>
            <person name="Kojima H."/>
            <person name="Fukui M."/>
        </authorList>
    </citation>
    <scope>NUCLEOTIDE SEQUENCE [LARGE SCALE GENOMIC DNA]</scope>
    <source>
        <strain evidence="12">HC45</strain>
    </source>
</reference>
<evidence type="ECO:0000256" key="7">
    <source>
        <dbReference type="ARBA" id="ARBA00022989"/>
    </source>
</evidence>
<keyword evidence="5" id="KW-0592">Phosphate transport</keyword>
<dbReference type="InterPro" id="IPR035906">
    <property type="entry name" value="MetI-like_sf"/>
</dbReference>
<evidence type="ECO:0000256" key="2">
    <source>
        <dbReference type="ARBA" id="ARBA00007069"/>
    </source>
</evidence>
<feature type="transmembrane region" description="Helical" evidence="9">
    <location>
        <begin position="192"/>
        <end position="213"/>
    </location>
</feature>
<keyword evidence="8 9" id="KW-0472">Membrane</keyword>
<protein>
    <recommendedName>
        <fullName evidence="9">Phosphate transport system permease protein PstA</fullName>
    </recommendedName>
</protein>
<dbReference type="GO" id="GO:0005886">
    <property type="term" value="C:plasma membrane"/>
    <property type="evidence" value="ECO:0007669"/>
    <property type="project" value="UniProtKB-SubCell"/>
</dbReference>
<dbReference type="PROSITE" id="PS50928">
    <property type="entry name" value="ABC_TM1"/>
    <property type="match status" value="1"/>
</dbReference>
<dbReference type="NCBIfam" id="TIGR00974">
    <property type="entry name" value="3a0107s02c"/>
    <property type="match status" value="1"/>
</dbReference>
<dbReference type="Pfam" id="PF00528">
    <property type="entry name" value="BPD_transp_1"/>
    <property type="match status" value="1"/>
</dbReference>
<dbReference type="InterPro" id="IPR051408">
    <property type="entry name" value="Phosphate_transprt_permease"/>
</dbReference>
<dbReference type="Proteomes" id="UP000065807">
    <property type="component" value="Chromosome"/>
</dbReference>
<keyword evidence="7 9" id="KW-1133">Transmembrane helix</keyword>
<organism evidence="11 12">
    <name type="scientific">Limnochorda pilosa</name>
    <dbReference type="NCBI Taxonomy" id="1555112"/>
    <lineage>
        <taxon>Bacteria</taxon>
        <taxon>Bacillati</taxon>
        <taxon>Bacillota</taxon>
        <taxon>Limnochordia</taxon>
        <taxon>Limnochordales</taxon>
        <taxon>Limnochordaceae</taxon>
        <taxon>Limnochorda</taxon>
    </lineage>
</organism>
<dbReference type="STRING" id="1555112.LIP_3038"/>
<feature type="transmembrane region" description="Helical" evidence="9">
    <location>
        <begin position="252"/>
        <end position="272"/>
    </location>
</feature>
<feature type="transmembrane region" description="Helical" evidence="9">
    <location>
        <begin position="134"/>
        <end position="154"/>
    </location>
</feature>
<feature type="transmembrane region" description="Helical" evidence="9">
    <location>
        <begin position="20"/>
        <end position="38"/>
    </location>
</feature>
<dbReference type="PANTHER" id="PTHR42922:SF1">
    <property type="entry name" value="PHOSPHATE TRANSPORT SYSTEM PERMEASE PROTEIN PSTA"/>
    <property type="match status" value="1"/>
</dbReference>
<gene>
    <name evidence="11" type="ORF">LIP_3038</name>
</gene>
<evidence type="ECO:0000313" key="12">
    <source>
        <dbReference type="Proteomes" id="UP000065807"/>
    </source>
</evidence>
<comment type="similarity">
    <text evidence="2 9">Belongs to the binding-protein-dependent transport system permease family. CysTW subfamily.</text>
</comment>
<dbReference type="PANTHER" id="PTHR42922">
    <property type="entry name" value="PHOSPHATE TRANSPORT SYSTEM PERMEASE PROTEIN PSTA"/>
    <property type="match status" value="1"/>
</dbReference>
<evidence type="ECO:0000256" key="1">
    <source>
        <dbReference type="ARBA" id="ARBA00004651"/>
    </source>
</evidence>
<evidence type="ECO:0000256" key="5">
    <source>
        <dbReference type="ARBA" id="ARBA00022592"/>
    </source>
</evidence>
<keyword evidence="3" id="KW-0813">Transport</keyword>
<accession>A0A0K2SPD9</accession>
<dbReference type="KEGG" id="lpil:LIP_3038"/>
<comment type="subcellular location">
    <subcellularLocation>
        <location evidence="1 9">Cell membrane</location>
        <topology evidence="1 9">Multi-pass membrane protein</topology>
    </subcellularLocation>
</comment>
<dbReference type="InterPro" id="IPR000515">
    <property type="entry name" value="MetI-like"/>
</dbReference>
<dbReference type="PATRIC" id="fig|1555112.3.peg.3084"/>
<evidence type="ECO:0000313" key="11">
    <source>
        <dbReference type="EMBL" id="BAS28867.1"/>
    </source>
</evidence>
<feature type="domain" description="ABC transmembrane type-1" evidence="10">
    <location>
        <begin position="68"/>
        <end position="269"/>
    </location>
</feature>
<dbReference type="GO" id="GO:0005315">
    <property type="term" value="F:phosphate transmembrane transporter activity"/>
    <property type="evidence" value="ECO:0007669"/>
    <property type="project" value="InterPro"/>
</dbReference>
<dbReference type="Gene3D" id="1.10.3720.10">
    <property type="entry name" value="MetI-like"/>
    <property type="match status" value="1"/>
</dbReference>
<feature type="transmembrane region" description="Helical" evidence="9">
    <location>
        <begin position="106"/>
        <end position="128"/>
    </location>
</feature>
<evidence type="ECO:0000256" key="4">
    <source>
        <dbReference type="ARBA" id="ARBA00022475"/>
    </source>
</evidence>
<feature type="transmembrane region" description="Helical" evidence="9">
    <location>
        <begin position="67"/>
        <end position="94"/>
    </location>
</feature>
<evidence type="ECO:0000256" key="8">
    <source>
        <dbReference type="ARBA" id="ARBA00023136"/>
    </source>
</evidence>
<dbReference type="AlphaFoldDB" id="A0A0K2SPD9"/>
<evidence type="ECO:0000256" key="6">
    <source>
        <dbReference type="ARBA" id="ARBA00022692"/>
    </source>
</evidence>
<proteinExistence type="inferred from homology"/>
<evidence type="ECO:0000259" key="10">
    <source>
        <dbReference type="PROSITE" id="PS50928"/>
    </source>
</evidence>
<keyword evidence="6 9" id="KW-0812">Transmembrane</keyword>
<keyword evidence="4 9" id="KW-1003">Cell membrane</keyword>
<evidence type="ECO:0000256" key="3">
    <source>
        <dbReference type="ARBA" id="ARBA00022448"/>
    </source>
</evidence>
<dbReference type="EMBL" id="AP014924">
    <property type="protein sequence ID" value="BAS28867.1"/>
    <property type="molecule type" value="Genomic_DNA"/>
</dbReference>
<keyword evidence="12" id="KW-1185">Reference proteome</keyword>
<reference evidence="12" key="2">
    <citation type="journal article" date="2016" name="Int. J. Syst. Evol. Microbiol.">
        <title>Complete genome sequence and cell structure of Limnochorda pilosa, a Gram-negative spore-former within the phylum Firmicutes.</title>
        <authorList>
            <person name="Watanabe M."/>
            <person name="Kojima H."/>
            <person name="Fukui M."/>
        </authorList>
    </citation>
    <scope>NUCLEOTIDE SEQUENCE [LARGE SCALE GENOMIC DNA]</scope>
    <source>
        <strain evidence="12">HC45</strain>
    </source>
</reference>
<dbReference type="SUPFAM" id="SSF161098">
    <property type="entry name" value="MetI-like"/>
    <property type="match status" value="1"/>
</dbReference>
<evidence type="ECO:0000256" key="9">
    <source>
        <dbReference type="RuleBase" id="RU363043"/>
    </source>
</evidence>